<dbReference type="EMBL" id="JAAEJV010000005">
    <property type="protein sequence ID" value="MBF5058879.1"/>
    <property type="molecule type" value="Genomic_DNA"/>
</dbReference>
<dbReference type="GO" id="GO:0005840">
    <property type="term" value="C:ribosome"/>
    <property type="evidence" value="ECO:0007669"/>
    <property type="project" value="UniProtKB-KW"/>
</dbReference>
<dbReference type="InterPro" id="IPR013025">
    <property type="entry name" value="Ribosomal_uL23-like"/>
</dbReference>
<evidence type="ECO:0000256" key="1">
    <source>
        <dbReference type="ARBA" id="ARBA00006700"/>
    </source>
</evidence>
<dbReference type="SUPFAM" id="SSF54189">
    <property type="entry name" value="Ribosomal proteins S24e, L23 and L15e"/>
    <property type="match status" value="1"/>
</dbReference>
<evidence type="ECO:0000256" key="4">
    <source>
        <dbReference type="HAMAP-Rule" id="MF_01369"/>
    </source>
</evidence>
<comment type="function">
    <text evidence="4">One of the early assembly proteins it binds 23S rRNA. One of the proteins that surrounds the polypeptide exit tunnel on the outside of the ribosome. Forms the main docking site for trigger factor binding to the ribosome.</text>
</comment>
<evidence type="ECO:0000313" key="6">
    <source>
        <dbReference type="Proteomes" id="UP001194714"/>
    </source>
</evidence>
<evidence type="ECO:0000256" key="2">
    <source>
        <dbReference type="ARBA" id="ARBA00022980"/>
    </source>
</evidence>
<dbReference type="Proteomes" id="UP001194714">
    <property type="component" value="Unassembled WGS sequence"/>
</dbReference>
<dbReference type="NCBIfam" id="NF004363">
    <property type="entry name" value="PRK05738.2-4"/>
    <property type="match status" value="1"/>
</dbReference>
<comment type="caution">
    <text evidence="5">The sequence shown here is derived from an EMBL/GenBank/DDBJ whole genome shotgun (WGS) entry which is preliminary data.</text>
</comment>
<comment type="subunit">
    <text evidence="4">Part of the 50S ribosomal subunit. Contacts protein L29, and trigger factor when it is bound to the ribosome.</text>
</comment>
<keyword evidence="4" id="KW-0694">RNA-binding</keyword>
<dbReference type="Gene3D" id="3.30.70.330">
    <property type="match status" value="1"/>
</dbReference>
<organism evidence="5 6">
    <name type="scientific">Candidatus Neptunichlamydia vexilliferae</name>
    <dbReference type="NCBI Taxonomy" id="1651774"/>
    <lineage>
        <taxon>Bacteria</taxon>
        <taxon>Pseudomonadati</taxon>
        <taxon>Chlamydiota</taxon>
        <taxon>Chlamydiia</taxon>
        <taxon>Parachlamydiales</taxon>
        <taxon>Simkaniaceae</taxon>
        <taxon>Candidatus Neptunichlamydia</taxon>
    </lineage>
</organism>
<evidence type="ECO:0000313" key="5">
    <source>
        <dbReference type="EMBL" id="MBF5058879.1"/>
    </source>
</evidence>
<sequence length="112" mass="12688">MKERNPYHVIKSRHVTEKTTVLEGLQHANSNRCVAKCTSPKYVFIVDKNANKNEIAQAVETIYVEKKIKVKAVNTISMKPKKRRVRGFRGFRAGFKKAIVTLEAGDTIDEAV</sequence>
<dbReference type="InterPro" id="IPR012677">
    <property type="entry name" value="Nucleotide-bd_a/b_plait_sf"/>
</dbReference>
<accession>A0ABS0AXL7</accession>
<dbReference type="InterPro" id="IPR012678">
    <property type="entry name" value="Ribosomal_uL23/eL15/eS24_sf"/>
</dbReference>
<dbReference type="HAMAP" id="MF_01369_B">
    <property type="entry name" value="Ribosomal_uL23_B"/>
    <property type="match status" value="1"/>
</dbReference>
<comment type="similarity">
    <text evidence="1 4">Belongs to the universal ribosomal protein uL23 family.</text>
</comment>
<keyword evidence="4" id="KW-0699">rRNA-binding</keyword>
<proteinExistence type="inferred from homology"/>
<reference evidence="5 6" key="1">
    <citation type="submission" date="2020-01" db="EMBL/GenBank/DDBJ databases">
        <title>Draft genome sequence of Cand. Neptunochlamydia vexilliferae K9.</title>
        <authorList>
            <person name="Schulz F."/>
            <person name="Koestlbacher S."/>
            <person name="Wascher F."/>
            <person name="Pizzetti I."/>
            <person name="Horn M."/>
        </authorList>
    </citation>
    <scope>NUCLEOTIDE SEQUENCE [LARGE SCALE GENOMIC DNA]</scope>
    <source>
        <strain evidence="5 6">K9</strain>
    </source>
</reference>
<dbReference type="Pfam" id="PF00276">
    <property type="entry name" value="Ribosomal_L23"/>
    <property type="match status" value="1"/>
</dbReference>
<evidence type="ECO:0000256" key="3">
    <source>
        <dbReference type="ARBA" id="ARBA00023274"/>
    </source>
</evidence>
<keyword evidence="3 4" id="KW-0687">Ribonucleoprotein</keyword>
<gene>
    <name evidence="4" type="primary">rplW</name>
    <name evidence="5" type="ORF">NEPTK9_000379</name>
</gene>
<keyword evidence="2 4" id="KW-0689">Ribosomal protein</keyword>
<dbReference type="PANTHER" id="PTHR11620">
    <property type="entry name" value="60S RIBOSOMAL PROTEIN L23A"/>
    <property type="match status" value="1"/>
</dbReference>
<protein>
    <recommendedName>
        <fullName evidence="4">Large ribosomal subunit protein uL23</fullName>
    </recommendedName>
</protein>
<name>A0ABS0AXL7_9BACT</name>
<keyword evidence="6" id="KW-1185">Reference proteome</keyword>
<dbReference type="RefSeq" id="WP_194847169.1">
    <property type="nucleotide sequence ID" value="NZ_JAAEJV010000005.1"/>
</dbReference>